<evidence type="ECO:0000313" key="2">
    <source>
        <dbReference type="Proteomes" id="UP000658656"/>
    </source>
</evidence>
<evidence type="ECO:0000313" key="1">
    <source>
        <dbReference type="EMBL" id="GHF54607.1"/>
    </source>
</evidence>
<dbReference type="RefSeq" id="WP_145935439.1">
    <property type="nucleotide sequence ID" value="NZ_BNAV01000003.1"/>
</dbReference>
<protein>
    <submittedName>
        <fullName evidence="1">Uncharacterized protein</fullName>
    </submittedName>
</protein>
<reference evidence="1" key="1">
    <citation type="journal article" date="2014" name="Int. J. Syst. Evol. Microbiol.">
        <title>Complete genome sequence of Corynebacterium casei LMG S-19264T (=DSM 44701T), isolated from a smear-ripened cheese.</title>
        <authorList>
            <consortium name="US DOE Joint Genome Institute (JGI-PGF)"/>
            <person name="Walter F."/>
            <person name="Albersmeier A."/>
            <person name="Kalinowski J."/>
            <person name="Ruckert C."/>
        </authorList>
    </citation>
    <scope>NUCLEOTIDE SEQUENCE</scope>
    <source>
        <strain evidence="1">CGMCC 4.7679</strain>
    </source>
</reference>
<organism evidence="1 2">
    <name type="scientific">Amycolatopsis bartoniae</name>
    <dbReference type="NCBI Taxonomy" id="941986"/>
    <lineage>
        <taxon>Bacteria</taxon>
        <taxon>Bacillati</taxon>
        <taxon>Actinomycetota</taxon>
        <taxon>Actinomycetes</taxon>
        <taxon>Pseudonocardiales</taxon>
        <taxon>Pseudonocardiaceae</taxon>
        <taxon>Amycolatopsis</taxon>
    </lineage>
</organism>
<dbReference type="AlphaFoldDB" id="A0A8H9IRX2"/>
<accession>A0A8H9IRX2</accession>
<dbReference type="Proteomes" id="UP000658656">
    <property type="component" value="Unassembled WGS sequence"/>
</dbReference>
<comment type="caution">
    <text evidence="1">The sequence shown here is derived from an EMBL/GenBank/DDBJ whole genome shotgun (WGS) entry which is preliminary data.</text>
</comment>
<reference evidence="1" key="2">
    <citation type="submission" date="2020-09" db="EMBL/GenBank/DDBJ databases">
        <authorList>
            <person name="Sun Q."/>
            <person name="Zhou Y."/>
        </authorList>
    </citation>
    <scope>NUCLEOTIDE SEQUENCE</scope>
    <source>
        <strain evidence="1">CGMCC 4.7679</strain>
    </source>
</reference>
<sequence length="83" mass="9380">MYRIVVDERVQAQLAALPVDALSAYLELRSTLETVPHNGRPLNPAVPDGVLTFTFGPHREGLVYYLVLEFDERVEVLDVQWLG</sequence>
<gene>
    <name evidence="1" type="ORF">GCM10017566_30140</name>
</gene>
<proteinExistence type="predicted"/>
<name>A0A8H9IRX2_9PSEU</name>
<dbReference type="OrthoDB" id="3541030at2"/>
<keyword evidence="2" id="KW-1185">Reference proteome</keyword>
<dbReference type="EMBL" id="BNAV01000003">
    <property type="protein sequence ID" value="GHF54607.1"/>
    <property type="molecule type" value="Genomic_DNA"/>
</dbReference>